<name>A0ABX0D538_9MICC</name>
<evidence type="ECO:0000313" key="8">
    <source>
        <dbReference type="Proteomes" id="UP000479226"/>
    </source>
</evidence>
<evidence type="ECO:0000256" key="1">
    <source>
        <dbReference type="ARBA" id="ARBA00022908"/>
    </source>
</evidence>
<dbReference type="Gene3D" id="1.10.443.10">
    <property type="entry name" value="Intergrase catalytic core"/>
    <property type="match status" value="1"/>
</dbReference>
<dbReference type="RefSeq" id="WP_165180089.1">
    <property type="nucleotide sequence ID" value="NZ_JAAKZI010000001.1"/>
</dbReference>
<keyword evidence="2 4" id="KW-0238">DNA-binding</keyword>
<dbReference type="Pfam" id="PF00589">
    <property type="entry name" value="Phage_integrase"/>
    <property type="match status" value="1"/>
</dbReference>
<dbReference type="PROSITE" id="PS51898">
    <property type="entry name" value="TYR_RECOMBINASE"/>
    <property type="match status" value="1"/>
</dbReference>
<dbReference type="Pfam" id="PF02899">
    <property type="entry name" value="Phage_int_SAM_1"/>
    <property type="match status" value="1"/>
</dbReference>
<feature type="domain" description="Core-binding (CB)" evidence="6">
    <location>
        <begin position="44"/>
        <end position="153"/>
    </location>
</feature>
<dbReference type="InterPro" id="IPR050090">
    <property type="entry name" value="Tyrosine_recombinase_XerCD"/>
</dbReference>
<dbReference type="InterPro" id="IPR002104">
    <property type="entry name" value="Integrase_catalytic"/>
</dbReference>
<evidence type="ECO:0000313" key="7">
    <source>
        <dbReference type="EMBL" id="NGN82004.1"/>
    </source>
</evidence>
<reference evidence="7 8" key="1">
    <citation type="submission" date="2020-02" db="EMBL/GenBank/DDBJ databases">
        <title>Genome sequence of the type strain DSM 27180 of Arthrobacter silviterrae.</title>
        <authorList>
            <person name="Gao J."/>
            <person name="Sun J."/>
        </authorList>
    </citation>
    <scope>NUCLEOTIDE SEQUENCE [LARGE SCALE GENOMIC DNA]</scope>
    <source>
        <strain evidence="7 8">DSM 27180</strain>
    </source>
</reference>
<gene>
    <name evidence="7" type="ORF">G6N77_00800</name>
</gene>
<dbReference type="SUPFAM" id="SSF56349">
    <property type="entry name" value="DNA breaking-rejoining enzymes"/>
    <property type="match status" value="1"/>
</dbReference>
<dbReference type="PANTHER" id="PTHR30349:SF81">
    <property type="entry name" value="TYROSINE RECOMBINASE XERC"/>
    <property type="match status" value="1"/>
</dbReference>
<dbReference type="InterPro" id="IPR010998">
    <property type="entry name" value="Integrase_recombinase_N"/>
</dbReference>
<dbReference type="InterPro" id="IPR044068">
    <property type="entry name" value="CB"/>
</dbReference>
<evidence type="ECO:0000256" key="2">
    <source>
        <dbReference type="ARBA" id="ARBA00023125"/>
    </source>
</evidence>
<accession>A0ABX0D538</accession>
<sequence>MKQNEKLGGSRIDGLVVIRAGTVSATDDATLPWAVLTETGLRVAPVEEFLRDLLACGNSAASCRSYAYDLLRWSRFLAAVEVPWHRATSLEVRDFVLWLKTAHNPARDRHRENSAAAGSVNRRTGKAALSAGYAPATINHAISVIACFYDFHLETGQGPVISPVPGPTRAGGHIGAHHNPLEPFAAHSRGRYRQKEPEREPRAVPDDVVEDLFSSLSCHRDRALFSMFLSSGARAAELLAMTVDDVRPGQGRIYVRSKGLGGVKEPCPASPEAFAWLTLYLGEMAQVEGLRPGPGEPLWWTRRHPLRPLTYTALRAILNRINEKIGATVSVHDLRHTLAIRLVEDPGLSLVDVQHVMRHRWITTTTGYLRPRPDEVIAKVAEHYGRPRHVAGARTGWAYDPDDLADLFGNNK</sequence>
<keyword evidence="1" id="KW-0229">DNA integration</keyword>
<proteinExistence type="predicted"/>
<dbReference type="PROSITE" id="PS51900">
    <property type="entry name" value="CB"/>
    <property type="match status" value="1"/>
</dbReference>
<comment type="caution">
    <text evidence="7">The sequence shown here is derived from an EMBL/GenBank/DDBJ whole genome shotgun (WGS) entry which is preliminary data.</text>
</comment>
<dbReference type="InterPro" id="IPR011010">
    <property type="entry name" value="DNA_brk_join_enz"/>
</dbReference>
<evidence type="ECO:0000259" key="5">
    <source>
        <dbReference type="PROSITE" id="PS51898"/>
    </source>
</evidence>
<protein>
    <submittedName>
        <fullName evidence="7">Site-specific integrase</fullName>
    </submittedName>
</protein>
<dbReference type="InterPro" id="IPR004107">
    <property type="entry name" value="Integrase_SAM-like_N"/>
</dbReference>
<organism evidence="7 8">
    <name type="scientific">Arthrobacter silviterrae</name>
    <dbReference type="NCBI Taxonomy" id="2026658"/>
    <lineage>
        <taxon>Bacteria</taxon>
        <taxon>Bacillati</taxon>
        <taxon>Actinomycetota</taxon>
        <taxon>Actinomycetes</taxon>
        <taxon>Micrococcales</taxon>
        <taxon>Micrococcaceae</taxon>
        <taxon>Arthrobacter</taxon>
    </lineage>
</organism>
<keyword evidence="8" id="KW-1185">Reference proteome</keyword>
<dbReference type="InterPro" id="IPR013762">
    <property type="entry name" value="Integrase-like_cat_sf"/>
</dbReference>
<dbReference type="PANTHER" id="PTHR30349">
    <property type="entry name" value="PHAGE INTEGRASE-RELATED"/>
    <property type="match status" value="1"/>
</dbReference>
<keyword evidence="3" id="KW-0233">DNA recombination</keyword>
<dbReference type="Gene3D" id="1.10.150.130">
    <property type="match status" value="1"/>
</dbReference>
<evidence type="ECO:0000256" key="4">
    <source>
        <dbReference type="PROSITE-ProRule" id="PRU01248"/>
    </source>
</evidence>
<feature type="domain" description="Tyr recombinase" evidence="5">
    <location>
        <begin position="199"/>
        <end position="381"/>
    </location>
</feature>
<dbReference type="CDD" id="cd00397">
    <property type="entry name" value="DNA_BRE_C"/>
    <property type="match status" value="1"/>
</dbReference>
<dbReference type="Proteomes" id="UP000479226">
    <property type="component" value="Unassembled WGS sequence"/>
</dbReference>
<evidence type="ECO:0000256" key="3">
    <source>
        <dbReference type="ARBA" id="ARBA00023172"/>
    </source>
</evidence>
<evidence type="ECO:0000259" key="6">
    <source>
        <dbReference type="PROSITE" id="PS51900"/>
    </source>
</evidence>
<dbReference type="EMBL" id="JAAKZI010000001">
    <property type="protein sequence ID" value="NGN82004.1"/>
    <property type="molecule type" value="Genomic_DNA"/>
</dbReference>